<dbReference type="PRINTS" id="PR00119">
    <property type="entry name" value="CATATPASE"/>
</dbReference>
<dbReference type="GO" id="GO:0046872">
    <property type="term" value="F:metal ion binding"/>
    <property type="evidence" value="ECO:0007669"/>
    <property type="project" value="UniProtKB-KW"/>
</dbReference>
<evidence type="ECO:0000256" key="3">
    <source>
        <dbReference type="ARBA" id="ARBA00022723"/>
    </source>
</evidence>
<dbReference type="PANTHER" id="PTHR24093:SF506">
    <property type="entry name" value="CATION-TRANSPORTING ATPASE PMA1"/>
    <property type="match status" value="1"/>
</dbReference>
<keyword evidence="2 7" id="KW-0812">Transmembrane</keyword>
<dbReference type="NCBIfam" id="TIGR01494">
    <property type="entry name" value="ATPase_P-type"/>
    <property type="match status" value="1"/>
</dbReference>
<dbReference type="InterPro" id="IPR001757">
    <property type="entry name" value="P_typ_ATPase"/>
</dbReference>
<evidence type="ECO:0000256" key="4">
    <source>
        <dbReference type="ARBA" id="ARBA00022842"/>
    </source>
</evidence>
<dbReference type="Gene3D" id="1.20.1110.10">
    <property type="entry name" value="Calcium-transporting ATPase, transmembrane domain"/>
    <property type="match status" value="1"/>
</dbReference>
<dbReference type="GO" id="GO:0005524">
    <property type="term" value="F:ATP binding"/>
    <property type="evidence" value="ECO:0007669"/>
    <property type="project" value="InterPro"/>
</dbReference>
<evidence type="ECO:0000313" key="9">
    <source>
        <dbReference type="EMBL" id="NYH96674.1"/>
    </source>
</evidence>
<evidence type="ECO:0000256" key="1">
    <source>
        <dbReference type="ARBA" id="ARBA00004370"/>
    </source>
</evidence>
<dbReference type="Pfam" id="PF00689">
    <property type="entry name" value="Cation_ATPase_C"/>
    <property type="match status" value="1"/>
</dbReference>
<comment type="caution">
    <text evidence="9">The sequence shown here is derived from an EMBL/GenBank/DDBJ whole genome shotgun (WGS) entry which is preliminary data.</text>
</comment>
<feature type="transmembrane region" description="Helical" evidence="7">
    <location>
        <begin position="226"/>
        <end position="243"/>
    </location>
</feature>
<dbReference type="AlphaFoldDB" id="A0A7Y9XXZ0"/>
<feature type="domain" description="Cation-transporting P-type ATPase C-terminal" evidence="8">
    <location>
        <begin position="146"/>
        <end position="318"/>
    </location>
</feature>
<dbReference type="GO" id="GO:0016887">
    <property type="term" value="F:ATP hydrolysis activity"/>
    <property type="evidence" value="ECO:0007669"/>
    <property type="project" value="InterPro"/>
</dbReference>
<sequence>MAIARQLNLSDNPQALTGTEIEALDDDELSGRVEQVSVFARASPEHKLRIVRALQSHGHIVAMTGDGVNDAPSLKQADVGTAMGIAGTEAAREASEMVLLDDNFASIVAAVREGRTVYDNIRKVIAWTVPTNGGEAIVIVLAGFALPMTATQILWVNLVTAVTLGLVLAFEPPEPGVMERPPRRRDTPLLTPLLVWRVALVSALFAGVSLLIFFGAQSLGASVEKARTMVVNMLVVAEIAYLFNVRFLHMRSLTLKGALGTRPVLVALAIVIVAQIAFTYLPLMQIVFETEALTITEGAIIVLIGFGLLLLLEAEKRFTRRYTM</sequence>
<keyword evidence="5 7" id="KW-1133">Transmembrane helix</keyword>
<keyword evidence="6 7" id="KW-0472">Membrane</keyword>
<dbReference type="GO" id="GO:0005388">
    <property type="term" value="F:P-type calcium transporter activity"/>
    <property type="evidence" value="ECO:0007669"/>
    <property type="project" value="TreeGrafter"/>
</dbReference>
<dbReference type="Pfam" id="PF00702">
    <property type="entry name" value="Hydrolase"/>
    <property type="match status" value="1"/>
</dbReference>
<protein>
    <submittedName>
        <fullName evidence="9">Magnesium-transporting ATPase (P-type)</fullName>
    </submittedName>
</protein>
<proteinExistence type="predicted"/>
<organism evidence="9 10">
    <name type="scientific">Novosphingobium marinum</name>
    <dbReference type="NCBI Taxonomy" id="1514948"/>
    <lineage>
        <taxon>Bacteria</taxon>
        <taxon>Pseudomonadati</taxon>
        <taxon>Pseudomonadota</taxon>
        <taxon>Alphaproteobacteria</taxon>
        <taxon>Sphingomonadales</taxon>
        <taxon>Sphingomonadaceae</taxon>
        <taxon>Novosphingobium</taxon>
    </lineage>
</organism>
<comment type="subcellular location">
    <subcellularLocation>
        <location evidence="1">Membrane</location>
    </subcellularLocation>
</comment>
<keyword evidence="4" id="KW-0460">Magnesium</keyword>
<evidence type="ECO:0000259" key="8">
    <source>
        <dbReference type="Pfam" id="PF00689"/>
    </source>
</evidence>
<dbReference type="Gene3D" id="3.40.50.1000">
    <property type="entry name" value="HAD superfamily/HAD-like"/>
    <property type="match status" value="1"/>
</dbReference>
<keyword evidence="10" id="KW-1185">Reference proteome</keyword>
<accession>A0A7Y9XXZ0</accession>
<keyword evidence="3" id="KW-0479">Metal-binding</keyword>
<feature type="transmembrane region" description="Helical" evidence="7">
    <location>
        <begin position="264"/>
        <end position="286"/>
    </location>
</feature>
<dbReference type="SUPFAM" id="SSF56784">
    <property type="entry name" value="HAD-like"/>
    <property type="match status" value="1"/>
</dbReference>
<dbReference type="Proteomes" id="UP000522081">
    <property type="component" value="Unassembled WGS sequence"/>
</dbReference>
<dbReference type="InterPro" id="IPR023214">
    <property type="entry name" value="HAD_sf"/>
</dbReference>
<reference evidence="9 10" key="1">
    <citation type="submission" date="2020-07" db="EMBL/GenBank/DDBJ databases">
        <title>Genomic Encyclopedia of Type Strains, Phase IV (KMG-IV): sequencing the most valuable type-strain genomes for metagenomic binning, comparative biology and taxonomic classification.</title>
        <authorList>
            <person name="Goeker M."/>
        </authorList>
    </citation>
    <scope>NUCLEOTIDE SEQUENCE [LARGE SCALE GENOMIC DNA]</scope>
    <source>
        <strain evidence="9 10">DSM 29043</strain>
    </source>
</reference>
<dbReference type="PRINTS" id="PR00120">
    <property type="entry name" value="HATPASE"/>
</dbReference>
<feature type="transmembrane region" description="Helical" evidence="7">
    <location>
        <begin position="124"/>
        <end position="146"/>
    </location>
</feature>
<evidence type="ECO:0000256" key="7">
    <source>
        <dbReference type="SAM" id="Phobius"/>
    </source>
</evidence>
<dbReference type="InterPro" id="IPR006068">
    <property type="entry name" value="ATPase_P-typ_cation-transptr_C"/>
</dbReference>
<dbReference type="EMBL" id="JACBZF010000006">
    <property type="protein sequence ID" value="NYH96674.1"/>
    <property type="molecule type" value="Genomic_DNA"/>
</dbReference>
<evidence type="ECO:0000256" key="6">
    <source>
        <dbReference type="ARBA" id="ARBA00023136"/>
    </source>
</evidence>
<feature type="transmembrane region" description="Helical" evidence="7">
    <location>
        <begin position="292"/>
        <end position="312"/>
    </location>
</feature>
<gene>
    <name evidence="9" type="ORF">FHS75_003025</name>
</gene>
<feature type="transmembrane region" description="Helical" evidence="7">
    <location>
        <begin position="152"/>
        <end position="170"/>
    </location>
</feature>
<dbReference type="InterPro" id="IPR023298">
    <property type="entry name" value="ATPase_P-typ_TM_dom_sf"/>
</dbReference>
<evidence type="ECO:0000313" key="10">
    <source>
        <dbReference type="Proteomes" id="UP000522081"/>
    </source>
</evidence>
<dbReference type="GO" id="GO:0005886">
    <property type="term" value="C:plasma membrane"/>
    <property type="evidence" value="ECO:0007669"/>
    <property type="project" value="TreeGrafter"/>
</dbReference>
<dbReference type="PANTHER" id="PTHR24093">
    <property type="entry name" value="CATION TRANSPORTING ATPASE"/>
    <property type="match status" value="1"/>
</dbReference>
<dbReference type="InterPro" id="IPR036412">
    <property type="entry name" value="HAD-like_sf"/>
</dbReference>
<feature type="transmembrane region" description="Helical" evidence="7">
    <location>
        <begin position="190"/>
        <end position="214"/>
    </location>
</feature>
<evidence type="ECO:0000256" key="2">
    <source>
        <dbReference type="ARBA" id="ARBA00022692"/>
    </source>
</evidence>
<name>A0A7Y9XXZ0_9SPHN</name>
<evidence type="ECO:0000256" key="5">
    <source>
        <dbReference type="ARBA" id="ARBA00022989"/>
    </source>
</evidence>
<dbReference type="SUPFAM" id="SSF81665">
    <property type="entry name" value="Calcium ATPase, transmembrane domain M"/>
    <property type="match status" value="1"/>
</dbReference>